<comment type="caution">
    <text evidence="1">The sequence shown here is derived from an EMBL/GenBank/DDBJ whole genome shotgun (WGS) entry which is preliminary data.</text>
</comment>
<gene>
    <name evidence="1" type="ORF">ACJIZ3_013790</name>
</gene>
<protein>
    <submittedName>
        <fullName evidence="1">Uncharacterized protein</fullName>
    </submittedName>
</protein>
<reference evidence="1 2" key="1">
    <citation type="submission" date="2024-12" db="EMBL/GenBank/DDBJ databases">
        <title>The unique morphological basis and parallel evolutionary history of personate flowers in Penstemon.</title>
        <authorList>
            <person name="Depatie T.H."/>
            <person name="Wessinger C.A."/>
        </authorList>
    </citation>
    <scope>NUCLEOTIDE SEQUENCE [LARGE SCALE GENOMIC DNA]</scope>
    <source>
        <strain evidence="1">WTNN_2</strain>
        <tissue evidence="1">Leaf</tissue>
    </source>
</reference>
<dbReference type="Proteomes" id="UP001634393">
    <property type="component" value="Unassembled WGS sequence"/>
</dbReference>
<accession>A0ABD3RHN2</accession>
<dbReference type="AlphaFoldDB" id="A0ABD3RHN2"/>
<sequence length="126" mass="14489">MEENGCLPNNDTYNIFLPTYLPLFDMDECKEKKACQCPDCSFHFEPTLNLFTLVPVNYNFFFFCPGFSCSSEVKSDLAAAAVGLFWLDSGWLVVPTSYTNMDWGYMNFVLFLLVNQQILEFNCHAK</sequence>
<proteinExistence type="predicted"/>
<evidence type="ECO:0000313" key="1">
    <source>
        <dbReference type="EMBL" id="KAL3812522.1"/>
    </source>
</evidence>
<dbReference type="EMBL" id="JBJXBP010000008">
    <property type="protein sequence ID" value="KAL3812522.1"/>
    <property type="molecule type" value="Genomic_DNA"/>
</dbReference>
<keyword evidence="2" id="KW-1185">Reference proteome</keyword>
<name>A0ABD3RHN2_9LAMI</name>
<evidence type="ECO:0000313" key="2">
    <source>
        <dbReference type="Proteomes" id="UP001634393"/>
    </source>
</evidence>
<organism evidence="1 2">
    <name type="scientific">Penstemon smallii</name>
    <dbReference type="NCBI Taxonomy" id="265156"/>
    <lineage>
        <taxon>Eukaryota</taxon>
        <taxon>Viridiplantae</taxon>
        <taxon>Streptophyta</taxon>
        <taxon>Embryophyta</taxon>
        <taxon>Tracheophyta</taxon>
        <taxon>Spermatophyta</taxon>
        <taxon>Magnoliopsida</taxon>
        <taxon>eudicotyledons</taxon>
        <taxon>Gunneridae</taxon>
        <taxon>Pentapetalae</taxon>
        <taxon>asterids</taxon>
        <taxon>lamiids</taxon>
        <taxon>Lamiales</taxon>
        <taxon>Plantaginaceae</taxon>
        <taxon>Cheloneae</taxon>
        <taxon>Penstemon</taxon>
    </lineage>
</organism>